<comment type="caution">
    <text evidence="1">The sequence shown here is derived from an EMBL/GenBank/DDBJ whole genome shotgun (WGS) entry which is preliminary data.</text>
</comment>
<evidence type="ECO:0000313" key="2">
    <source>
        <dbReference type="Proteomes" id="UP001148629"/>
    </source>
</evidence>
<proteinExistence type="predicted"/>
<sequence>MAASGPSTAWFRLAAFILLGITADNVLREYNRSRKLDGIFDVIPNGHKFQIGLQFTGQGAAALLAYSFLALYMCIWTWGVALCYLGLIDFAFTIFLIAGVALQAEFIPTSYGACDSASDWRNGTDGRNFFVAADASGKFNDRAGNSSPEAICHSFVHYWFIALGACVIFSCISFWGIFLGLLEHSRGRAFEWREIYKPTKAFRLISYYLFTHHVPTVRFIKRYTSKFMARWKMNRTSRNTKDLYHQNSKTVGDSETLPAVVVDRIAQQLHYVDLVNLGRSSKSLRTMFFGHGDSKVQLDRIRQVSCQEEKKSQCRMCDRQVCETCQTKIRIPYSYATQHINQCRPVCTKCFHKKYCHKKAHWGNCKLLDEKQDVEKGLGVAANLHEETLCRLCAKIDQNAMKRVEAQDVAEMRRLAKLPLVCQTCKDLLPSRGPQWWICDPCGVECRSEAHLPWMSG</sequence>
<protein>
    <submittedName>
        <fullName evidence="1">Uncharacterized protein</fullName>
    </submittedName>
</protein>
<organism evidence="1 2">
    <name type="scientific">Fusarium decemcellulare</name>
    <dbReference type="NCBI Taxonomy" id="57161"/>
    <lineage>
        <taxon>Eukaryota</taxon>
        <taxon>Fungi</taxon>
        <taxon>Dikarya</taxon>
        <taxon>Ascomycota</taxon>
        <taxon>Pezizomycotina</taxon>
        <taxon>Sordariomycetes</taxon>
        <taxon>Hypocreomycetidae</taxon>
        <taxon>Hypocreales</taxon>
        <taxon>Nectriaceae</taxon>
        <taxon>Fusarium</taxon>
        <taxon>Fusarium decemcellulare species complex</taxon>
    </lineage>
</organism>
<name>A0ACC1S2U1_9HYPO</name>
<keyword evidence="2" id="KW-1185">Reference proteome</keyword>
<evidence type="ECO:0000313" key="1">
    <source>
        <dbReference type="EMBL" id="KAJ3530899.1"/>
    </source>
</evidence>
<accession>A0ACC1S2U1</accession>
<gene>
    <name evidence="1" type="ORF">NM208_g9117</name>
</gene>
<dbReference type="EMBL" id="JANRMS010001119">
    <property type="protein sequence ID" value="KAJ3530899.1"/>
    <property type="molecule type" value="Genomic_DNA"/>
</dbReference>
<dbReference type="Proteomes" id="UP001148629">
    <property type="component" value="Unassembled WGS sequence"/>
</dbReference>
<reference evidence="1" key="1">
    <citation type="submission" date="2022-08" db="EMBL/GenBank/DDBJ databases">
        <title>Genome Sequence of Fusarium decemcellulare.</title>
        <authorList>
            <person name="Buettner E."/>
        </authorList>
    </citation>
    <scope>NUCLEOTIDE SEQUENCE</scope>
    <source>
        <strain evidence="1">Babe19</strain>
    </source>
</reference>